<dbReference type="Proteomes" id="UP000233654">
    <property type="component" value="Unassembled WGS sequence"/>
</dbReference>
<evidence type="ECO:0000256" key="1">
    <source>
        <dbReference type="SAM" id="Phobius"/>
    </source>
</evidence>
<sequence length="318" mass="34203">MARYTFGNPELLDGLEFLVVAIGLFALAEVIVNLADMRQAVSERLNIKGGLWLTREDWKRAIPAFIRGTLSGFFVGGIAGAGAAVASFVSYGIEKKMGKHRDELGTGAIEGVADPEAANNAAAGGAMIHLLCLGIPGSGTTAIMLGALLMLGLQPGSLLFQQNPTFVWGLIASKYIGNVMLLVLNLPLVGMWVKMLDIPLYLLLPFVILFSFLGVYTMNNSVQDLFLMVGFGVLGYLLRKVDFPASPIILGIVLGDLMEQAMRQSLMISDDSLAIFVNRPISAFLLALAVISITNPYWKYIPCLVRRLFGGPQHPAAA</sequence>
<keyword evidence="1" id="KW-0472">Membrane</keyword>
<feature type="transmembrane region" description="Helical" evidence="1">
    <location>
        <begin position="273"/>
        <end position="298"/>
    </location>
</feature>
<organism evidence="3 4">
    <name type="scientific">Candidatus Anoxymicrobium japonicum</name>
    <dbReference type="NCBI Taxonomy" id="2013648"/>
    <lineage>
        <taxon>Bacteria</taxon>
        <taxon>Bacillati</taxon>
        <taxon>Actinomycetota</taxon>
        <taxon>Candidatus Geothermincolia</taxon>
        <taxon>Candidatus Geothermincolales</taxon>
        <taxon>Candidatus Anoxymicrobiaceae</taxon>
        <taxon>Candidatus Anoxymicrobium</taxon>
    </lineage>
</organism>
<feature type="transmembrane region" description="Helical" evidence="1">
    <location>
        <begin position="70"/>
        <end position="93"/>
    </location>
</feature>
<keyword evidence="1" id="KW-0812">Transmembrane</keyword>
<evidence type="ECO:0000259" key="2">
    <source>
        <dbReference type="Pfam" id="PF01970"/>
    </source>
</evidence>
<comment type="caution">
    <text evidence="3">The sequence shown here is derived from an EMBL/GenBank/DDBJ whole genome shotgun (WGS) entry which is preliminary data.</text>
</comment>
<reference evidence="3 4" key="1">
    <citation type="journal article" date="2017" name="ISME J.">
        <title>Potential for microbial H2 and metal transformations associated with novel bacteria and archaea in deep terrestrial subsurface sediments.</title>
        <authorList>
            <person name="Hernsdorf A.W."/>
            <person name="Amano Y."/>
            <person name="Miyakawa K."/>
            <person name="Ise K."/>
            <person name="Suzuki Y."/>
            <person name="Anantharaman K."/>
            <person name="Probst A."/>
            <person name="Burstein D."/>
            <person name="Thomas B.C."/>
            <person name="Banfield J.F."/>
        </authorList>
    </citation>
    <scope>NUCLEOTIDE SEQUENCE [LARGE SCALE GENOMIC DNA]</scope>
    <source>
        <strain evidence="3">HGW-Actinobacteria-3</strain>
    </source>
</reference>
<feature type="transmembrane region" description="Helical" evidence="1">
    <location>
        <begin position="128"/>
        <end position="153"/>
    </location>
</feature>
<dbReference type="EMBL" id="PHEX01000072">
    <property type="protein sequence ID" value="PKQ27615.1"/>
    <property type="molecule type" value="Genomic_DNA"/>
</dbReference>
<proteinExistence type="predicted"/>
<dbReference type="InterPro" id="IPR002823">
    <property type="entry name" value="DUF112_TM"/>
</dbReference>
<gene>
    <name evidence="3" type="ORF">CVT63_07085</name>
</gene>
<evidence type="ECO:0000313" key="4">
    <source>
        <dbReference type="Proteomes" id="UP000233654"/>
    </source>
</evidence>
<dbReference type="PANTHER" id="PTHR35342">
    <property type="entry name" value="TRICARBOXYLIC TRANSPORT PROTEIN"/>
    <property type="match status" value="1"/>
</dbReference>
<dbReference type="PANTHER" id="PTHR35342:SF5">
    <property type="entry name" value="TRICARBOXYLIC TRANSPORT PROTEIN"/>
    <property type="match status" value="1"/>
</dbReference>
<feature type="domain" description="DUF112" evidence="2">
    <location>
        <begin position="2"/>
        <end position="250"/>
    </location>
</feature>
<feature type="transmembrane region" description="Helical" evidence="1">
    <location>
        <begin position="225"/>
        <end position="253"/>
    </location>
</feature>
<dbReference type="Pfam" id="PF01970">
    <property type="entry name" value="TctA"/>
    <property type="match status" value="1"/>
</dbReference>
<evidence type="ECO:0000313" key="3">
    <source>
        <dbReference type="EMBL" id="PKQ27615.1"/>
    </source>
</evidence>
<feature type="transmembrane region" description="Helical" evidence="1">
    <location>
        <begin position="198"/>
        <end position="218"/>
    </location>
</feature>
<accession>A0A2N3G4H8</accession>
<feature type="transmembrane region" description="Helical" evidence="1">
    <location>
        <begin position="165"/>
        <end position="186"/>
    </location>
</feature>
<name>A0A2N3G4H8_9ACTN</name>
<protein>
    <recommendedName>
        <fullName evidence="2">DUF112 domain-containing protein</fullName>
    </recommendedName>
</protein>
<keyword evidence="1" id="KW-1133">Transmembrane helix</keyword>
<dbReference type="AlphaFoldDB" id="A0A2N3G4H8"/>
<feature type="transmembrane region" description="Helical" evidence="1">
    <location>
        <begin position="15"/>
        <end position="35"/>
    </location>
</feature>